<organism evidence="1 2">
    <name type="scientific">Hibiscus sabdariffa</name>
    <name type="common">roselle</name>
    <dbReference type="NCBI Taxonomy" id="183260"/>
    <lineage>
        <taxon>Eukaryota</taxon>
        <taxon>Viridiplantae</taxon>
        <taxon>Streptophyta</taxon>
        <taxon>Embryophyta</taxon>
        <taxon>Tracheophyta</taxon>
        <taxon>Spermatophyta</taxon>
        <taxon>Magnoliopsida</taxon>
        <taxon>eudicotyledons</taxon>
        <taxon>Gunneridae</taxon>
        <taxon>Pentapetalae</taxon>
        <taxon>rosids</taxon>
        <taxon>malvids</taxon>
        <taxon>Malvales</taxon>
        <taxon>Malvaceae</taxon>
        <taxon>Malvoideae</taxon>
        <taxon>Hibiscus</taxon>
    </lineage>
</organism>
<evidence type="ECO:0008006" key="3">
    <source>
        <dbReference type="Google" id="ProtNLM"/>
    </source>
</evidence>
<keyword evidence="2" id="KW-1185">Reference proteome</keyword>
<name>A0ABR2D3G5_9ROSI</name>
<evidence type="ECO:0000313" key="2">
    <source>
        <dbReference type="Proteomes" id="UP001472677"/>
    </source>
</evidence>
<dbReference type="Proteomes" id="UP001472677">
    <property type="component" value="Unassembled WGS sequence"/>
</dbReference>
<comment type="caution">
    <text evidence="1">The sequence shown here is derived from an EMBL/GenBank/DDBJ whole genome shotgun (WGS) entry which is preliminary data.</text>
</comment>
<proteinExistence type="predicted"/>
<protein>
    <recommendedName>
        <fullName evidence="3">RNase H type-1 domain-containing protein</fullName>
    </recommendedName>
</protein>
<dbReference type="EMBL" id="JBBPBM010000036">
    <property type="protein sequence ID" value="KAK8529323.1"/>
    <property type="molecule type" value="Genomic_DNA"/>
</dbReference>
<evidence type="ECO:0000313" key="1">
    <source>
        <dbReference type="EMBL" id="KAK8529323.1"/>
    </source>
</evidence>
<reference evidence="1 2" key="1">
    <citation type="journal article" date="2024" name="G3 (Bethesda)">
        <title>Genome assembly of Hibiscus sabdariffa L. provides insights into metabolisms of medicinal natural products.</title>
        <authorList>
            <person name="Kim T."/>
        </authorList>
    </citation>
    <scope>NUCLEOTIDE SEQUENCE [LARGE SCALE GENOMIC DNA]</scope>
    <source>
        <strain evidence="1">TK-2024</strain>
        <tissue evidence="1">Old leaves</tissue>
    </source>
</reference>
<sequence>MTEEMAYQQIRLGECDWWRGIRVVEVYFVAGLGLILGAHSSLAIHVSSAFAAEALATRCEVQFARELGLTRRLARHFQAFRLAYIHRSGNRVAHALANERFSLSADHALALVDDDRRCSEPP</sequence>
<accession>A0ABR2D3G5</accession>
<gene>
    <name evidence="1" type="ORF">V6N12_060106</name>
</gene>